<accession>A0ACC2M5N7</accession>
<evidence type="ECO:0000313" key="1">
    <source>
        <dbReference type="EMBL" id="KAJ8640970.1"/>
    </source>
</evidence>
<protein>
    <submittedName>
        <fullName evidence="1">Uncharacterized protein</fullName>
    </submittedName>
</protein>
<organism evidence="1 2">
    <name type="scientific">Persea americana</name>
    <name type="common">Avocado</name>
    <dbReference type="NCBI Taxonomy" id="3435"/>
    <lineage>
        <taxon>Eukaryota</taxon>
        <taxon>Viridiplantae</taxon>
        <taxon>Streptophyta</taxon>
        <taxon>Embryophyta</taxon>
        <taxon>Tracheophyta</taxon>
        <taxon>Spermatophyta</taxon>
        <taxon>Magnoliopsida</taxon>
        <taxon>Magnoliidae</taxon>
        <taxon>Laurales</taxon>
        <taxon>Lauraceae</taxon>
        <taxon>Persea</taxon>
    </lineage>
</organism>
<reference evidence="1 2" key="1">
    <citation type="journal article" date="2022" name="Hortic Res">
        <title>A haplotype resolved chromosomal level avocado genome allows analysis of novel avocado genes.</title>
        <authorList>
            <person name="Nath O."/>
            <person name="Fletcher S.J."/>
            <person name="Hayward A."/>
            <person name="Shaw L.M."/>
            <person name="Masouleh A.K."/>
            <person name="Furtado A."/>
            <person name="Henry R.J."/>
            <person name="Mitter N."/>
        </authorList>
    </citation>
    <scope>NUCLEOTIDE SEQUENCE [LARGE SCALE GENOMIC DNA]</scope>
    <source>
        <strain evidence="2">cv. Hass</strain>
    </source>
</reference>
<evidence type="ECO:0000313" key="2">
    <source>
        <dbReference type="Proteomes" id="UP001234297"/>
    </source>
</evidence>
<name>A0ACC2M5N7_PERAE</name>
<comment type="caution">
    <text evidence="1">The sequence shown here is derived from an EMBL/GenBank/DDBJ whole genome shotgun (WGS) entry which is preliminary data.</text>
</comment>
<sequence length="360" mass="40398">MERWLLNDLIQQYQLGEPHLPHQSRTSSSSSSFRSLSIESPEYPSLLLNMVGSSPSRVPNPIQEAPTHQQHTIQAQNQLRSFEEVAMTRAMLAVISSPASSSSSSYDHSQIPTSQRQPGTRRTAFKAYGSAPGPLFRRRNGLCGQSKIKRLFAFLRMVGTQMQEQVRPTGNQLHHMISERRRREKLNESFRALKGLLPPGSKTDKASVLSNTREYLHVLKAQVLDLQKKNQALKTSLLPEKEDSKDVYSGDGETSGRAVVEVVGVSESSSGDRRIEVRVIAREEECDMIDLLIGLLEYLRQMQDVSLEFVDADTQLHQISPVNQAILTLKIKRSEWNQESFKEAVTKAVCDVAQGRKSIS</sequence>
<keyword evidence="2" id="KW-1185">Reference proteome</keyword>
<gene>
    <name evidence="1" type="ORF">MRB53_017664</name>
</gene>
<proteinExistence type="predicted"/>
<dbReference type="EMBL" id="CM056813">
    <property type="protein sequence ID" value="KAJ8640970.1"/>
    <property type="molecule type" value="Genomic_DNA"/>
</dbReference>
<dbReference type="Proteomes" id="UP001234297">
    <property type="component" value="Chromosome 5"/>
</dbReference>